<evidence type="ECO:0000313" key="2">
    <source>
        <dbReference type="EMBL" id="VDP68987.1"/>
    </source>
</evidence>
<dbReference type="PANTHER" id="PTHR10217">
    <property type="entry name" value="VOLTAGE AND LIGAND GATED POTASSIUM CHANNEL"/>
    <property type="match status" value="1"/>
</dbReference>
<dbReference type="AlphaFoldDB" id="A0A183A8J2"/>
<dbReference type="WBParaSite" id="ECPE_0000328001-mRNA-1">
    <property type="protein sequence ID" value="ECPE_0000328001-mRNA-1"/>
    <property type="gene ID" value="ECPE_0000328001"/>
</dbReference>
<name>A0A183A8J2_9TREM</name>
<organism evidence="4">
    <name type="scientific">Echinostoma caproni</name>
    <dbReference type="NCBI Taxonomy" id="27848"/>
    <lineage>
        <taxon>Eukaryota</taxon>
        <taxon>Metazoa</taxon>
        <taxon>Spiralia</taxon>
        <taxon>Lophotrochozoa</taxon>
        <taxon>Platyhelminthes</taxon>
        <taxon>Trematoda</taxon>
        <taxon>Digenea</taxon>
        <taxon>Plagiorchiida</taxon>
        <taxon>Echinostomata</taxon>
        <taxon>Echinostomatoidea</taxon>
        <taxon>Echinostomatidae</taxon>
        <taxon>Echinostoma</taxon>
    </lineage>
</organism>
<dbReference type="GO" id="GO:0042391">
    <property type="term" value="P:regulation of membrane potential"/>
    <property type="evidence" value="ECO:0007669"/>
    <property type="project" value="TreeGrafter"/>
</dbReference>
<reference evidence="4" key="1">
    <citation type="submission" date="2016-06" db="UniProtKB">
        <authorList>
            <consortium name="WormBaseParasite"/>
        </authorList>
    </citation>
    <scope>IDENTIFICATION</scope>
</reference>
<proteinExistence type="predicted"/>
<keyword evidence="3" id="KW-1185">Reference proteome</keyword>
<dbReference type="Proteomes" id="UP000272942">
    <property type="component" value="Unassembled WGS sequence"/>
</dbReference>
<feature type="region of interest" description="Disordered" evidence="1">
    <location>
        <begin position="119"/>
        <end position="159"/>
    </location>
</feature>
<dbReference type="GO" id="GO:0008076">
    <property type="term" value="C:voltage-gated potassium channel complex"/>
    <property type="evidence" value="ECO:0007669"/>
    <property type="project" value="TreeGrafter"/>
</dbReference>
<dbReference type="SUPFAM" id="SSF51206">
    <property type="entry name" value="cAMP-binding domain-like"/>
    <property type="match status" value="1"/>
</dbReference>
<sequence length="251" mass="28413">MDRAIRRQPAKGDVFGQPVWKESDIGQSAASVRALTYCDLHCIKRDNLLEVLKFYSAFANSFSRSLVLTYNLRNRLVFRKISDVQREKELNELHKNQPPLAPDHPVRRLISRFCSVASSTAGPISRSNSVSSADPRERNAEPTAPDSAAQPPTMPAHGWGRLMNARRDLRSLKPGTTFADQPAKSSCANQATTGPTSCERFDEQDRQHEKMIQRIDQIRGQYLARIKTMSKKIDQMDERINEVVHLLKNIT</sequence>
<evidence type="ECO:0000256" key="1">
    <source>
        <dbReference type="SAM" id="MobiDB-lite"/>
    </source>
</evidence>
<gene>
    <name evidence="2" type="ORF">ECPE_LOCUS3277</name>
</gene>
<dbReference type="InterPro" id="IPR003949">
    <property type="entry name" value="K_chnl_volt-dep_EAG"/>
</dbReference>
<dbReference type="InterPro" id="IPR018490">
    <property type="entry name" value="cNMP-bd_dom_sf"/>
</dbReference>
<evidence type="ECO:0000313" key="4">
    <source>
        <dbReference type="WBParaSite" id="ECPE_0000328001-mRNA-1"/>
    </source>
</evidence>
<dbReference type="InterPro" id="IPR050818">
    <property type="entry name" value="KCNH_animal-type"/>
</dbReference>
<feature type="region of interest" description="Disordered" evidence="1">
    <location>
        <begin position="173"/>
        <end position="198"/>
    </location>
</feature>
<dbReference type="PANTHER" id="PTHR10217:SF435">
    <property type="entry name" value="POTASSIUM VOLTAGE-GATED CHANNEL PROTEIN EAG"/>
    <property type="match status" value="1"/>
</dbReference>
<dbReference type="EMBL" id="UZAN01040253">
    <property type="protein sequence ID" value="VDP68987.1"/>
    <property type="molecule type" value="Genomic_DNA"/>
</dbReference>
<dbReference type="GO" id="GO:0005249">
    <property type="term" value="F:voltage-gated potassium channel activity"/>
    <property type="evidence" value="ECO:0007669"/>
    <property type="project" value="InterPro"/>
</dbReference>
<feature type="compositionally biased region" description="Polar residues" evidence="1">
    <location>
        <begin position="183"/>
        <end position="196"/>
    </location>
</feature>
<accession>A0A183A8J2</accession>
<feature type="compositionally biased region" description="Polar residues" evidence="1">
    <location>
        <begin position="119"/>
        <end position="132"/>
    </location>
</feature>
<protein>
    <submittedName>
        <fullName evidence="4">Cyclic nucleotide-binding domain-containing protein</fullName>
    </submittedName>
</protein>
<reference evidence="2 3" key="2">
    <citation type="submission" date="2018-11" db="EMBL/GenBank/DDBJ databases">
        <authorList>
            <consortium name="Pathogen Informatics"/>
        </authorList>
    </citation>
    <scope>NUCLEOTIDE SEQUENCE [LARGE SCALE GENOMIC DNA]</scope>
    <source>
        <strain evidence="2 3">Egypt</strain>
    </source>
</reference>
<dbReference type="PRINTS" id="PR01464">
    <property type="entry name" value="EAGCHANNEL"/>
</dbReference>
<dbReference type="InterPro" id="IPR014710">
    <property type="entry name" value="RmlC-like_jellyroll"/>
</dbReference>
<dbReference type="Gene3D" id="2.60.120.10">
    <property type="entry name" value="Jelly Rolls"/>
    <property type="match status" value="1"/>
</dbReference>
<evidence type="ECO:0000313" key="3">
    <source>
        <dbReference type="Proteomes" id="UP000272942"/>
    </source>
</evidence>
<dbReference type="OrthoDB" id="447251at2759"/>